<sequence>MSDDSTSQINAGVEGEPGHPYLGEFAEPVNLSPVGVRRGGSVTSPYIQPMYREEEEEEEPEEEEEEEEAAAHGQHSASTPHAEDTAEPTTLDNVQPMPEEEEALEEDRVPSPDDASEPMPVDAPPRSPSPPISPTGSHASLPAPNGLSDPLPPPPASPPATATCQSPRIDVTQAQVWPAEIGLSLEQRRAVSWSACHAALKKYPGQKGCNDFVLKMLIDSTAMIEAACAEAANSQNPTQNVSDNDIASWDSAISEQEDEVDIDDDYDDDCFGNLELAYPD</sequence>
<gene>
    <name evidence="2" type="ORF">H1R20_g13962</name>
</gene>
<dbReference type="EMBL" id="JANBPK010001411">
    <property type="protein sequence ID" value="KAJ2923130.1"/>
    <property type="molecule type" value="Genomic_DNA"/>
</dbReference>
<keyword evidence="3" id="KW-1185">Reference proteome</keyword>
<comment type="caution">
    <text evidence="2">The sequence shown here is derived from an EMBL/GenBank/DDBJ whole genome shotgun (WGS) entry which is preliminary data.</text>
</comment>
<evidence type="ECO:0000313" key="3">
    <source>
        <dbReference type="Proteomes" id="UP001140091"/>
    </source>
</evidence>
<dbReference type="Proteomes" id="UP001140091">
    <property type="component" value="Unassembled WGS sequence"/>
</dbReference>
<proteinExistence type="predicted"/>
<feature type="region of interest" description="Disordered" evidence="1">
    <location>
        <begin position="1"/>
        <end position="168"/>
    </location>
</feature>
<reference evidence="2" key="1">
    <citation type="submission" date="2022-06" db="EMBL/GenBank/DDBJ databases">
        <title>Genome Sequence of Candolleomyces eurysporus.</title>
        <authorList>
            <person name="Buettner E."/>
        </authorList>
    </citation>
    <scope>NUCLEOTIDE SEQUENCE</scope>
    <source>
        <strain evidence="2">VTCC 930004</strain>
    </source>
</reference>
<feature type="compositionally biased region" description="Polar residues" evidence="1">
    <location>
        <begin position="1"/>
        <end position="10"/>
    </location>
</feature>
<protein>
    <submittedName>
        <fullName evidence="2">Uncharacterized protein</fullName>
    </submittedName>
</protein>
<evidence type="ECO:0000256" key="1">
    <source>
        <dbReference type="SAM" id="MobiDB-lite"/>
    </source>
</evidence>
<accession>A0A9W8IUV5</accession>
<feature type="compositionally biased region" description="Acidic residues" evidence="1">
    <location>
        <begin position="53"/>
        <end position="68"/>
    </location>
</feature>
<feature type="non-terminal residue" evidence="2">
    <location>
        <position position="280"/>
    </location>
</feature>
<evidence type="ECO:0000313" key="2">
    <source>
        <dbReference type="EMBL" id="KAJ2923130.1"/>
    </source>
</evidence>
<dbReference type="OrthoDB" id="3092697at2759"/>
<dbReference type="AlphaFoldDB" id="A0A9W8IUV5"/>
<feature type="compositionally biased region" description="Low complexity" evidence="1">
    <location>
        <begin position="134"/>
        <end position="149"/>
    </location>
</feature>
<feature type="compositionally biased region" description="Pro residues" evidence="1">
    <location>
        <begin position="121"/>
        <end position="133"/>
    </location>
</feature>
<name>A0A9W8IUV5_9AGAR</name>
<organism evidence="2 3">
    <name type="scientific">Candolleomyces eurysporus</name>
    <dbReference type="NCBI Taxonomy" id="2828524"/>
    <lineage>
        <taxon>Eukaryota</taxon>
        <taxon>Fungi</taxon>
        <taxon>Dikarya</taxon>
        <taxon>Basidiomycota</taxon>
        <taxon>Agaricomycotina</taxon>
        <taxon>Agaricomycetes</taxon>
        <taxon>Agaricomycetidae</taxon>
        <taxon>Agaricales</taxon>
        <taxon>Agaricineae</taxon>
        <taxon>Psathyrellaceae</taxon>
        <taxon>Candolleomyces</taxon>
    </lineage>
</organism>